<evidence type="ECO:0000313" key="1">
    <source>
        <dbReference type="EMBL" id="EJN94533.1"/>
    </source>
</evidence>
<gene>
    <name evidence="1" type="ORF">SRA_08346</name>
</gene>
<sequence length="53" mass="6110">MTIKIRLGGADADRTVFIKSRQQGLSLIFEEYKDFNQTKKRTTVSDSLPYKLT</sequence>
<protein>
    <submittedName>
        <fullName evidence="1">Uncharacterized protein</fullName>
    </submittedName>
</protein>
<name>A0ABP2QZQ2_STRRT</name>
<organism evidence="1 2">
    <name type="scientific">Streptococcus ratti FA-1 = DSM 20564</name>
    <dbReference type="NCBI Taxonomy" id="699248"/>
    <lineage>
        <taxon>Bacteria</taxon>
        <taxon>Bacillati</taxon>
        <taxon>Bacillota</taxon>
        <taxon>Bacilli</taxon>
        <taxon>Lactobacillales</taxon>
        <taxon>Streptococcaceae</taxon>
        <taxon>Streptococcus</taxon>
    </lineage>
</organism>
<accession>A0ABP2QZQ2</accession>
<proteinExistence type="predicted"/>
<reference evidence="1 2" key="1">
    <citation type="submission" date="2009-12" db="EMBL/GenBank/DDBJ databases">
        <authorList>
            <person name="Lefebure T."/>
            <person name="Cornejo O.E."/>
            <person name="Pavinski Bitar P.D."/>
            <person name="Lang P."/>
            <person name="Stanhope M.J."/>
        </authorList>
    </citation>
    <scope>NUCLEOTIDE SEQUENCE [LARGE SCALE GENOMIC DNA]</scope>
    <source>
        <strain evidence="1 2">FA-1</strain>
    </source>
</reference>
<dbReference type="EMBL" id="AJTZ01000005">
    <property type="protein sequence ID" value="EJN94533.1"/>
    <property type="molecule type" value="Genomic_DNA"/>
</dbReference>
<evidence type="ECO:0000313" key="2">
    <source>
        <dbReference type="Proteomes" id="UP000007815"/>
    </source>
</evidence>
<comment type="caution">
    <text evidence="1">The sequence shown here is derived from an EMBL/GenBank/DDBJ whole genome shotgun (WGS) entry which is preliminary data.</text>
</comment>
<dbReference type="Proteomes" id="UP000007815">
    <property type="component" value="Unassembled WGS sequence"/>
</dbReference>
<keyword evidence="2" id="KW-1185">Reference proteome</keyword>